<organism evidence="8 9">
    <name type="scientific">Colocasia esculenta</name>
    <name type="common">Wild taro</name>
    <name type="synonym">Arum esculentum</name>
    <dbReference type="NCBI Taxonomy" id="4460"/>
    <lineage>
        <taxon>Eukaryota</taxon>
        <taxon>Viridiplantae</taxon>
        <taxon>Streptophyta</taxon>
        <taxon>Embryophyta</taxon>
        <taxon>Tracheophyta</taxon>
        <taxon>Spermatophyta</taxon>
        <taxon>Magnoliopsida</taxon>
        <taxon>Liliopsida</taxon>
        <taxon>Araceae</taxon>
        <taxon>Aroideae</taxon>
        <taxon>Colocasieae</taxon>
        <taxon>Colocasia</taxon>
    </lineage>
</organism>
<evidence type="ECO:0000259" key="7">
    <source>
        <dbReference type="SMART" id="SM00269"/>
    </source>
</evidence>
<dbReference type="Gene3D" id="2.10.69.10">
    <property type="entry name" value="Cysteine Protease (Bromelain) Inhibitor, subunit H"/>
    <property type="match status" value="1"/>
</dbReference>
<dbReference type="CDD" id="cd00023">
    <property type="entry name" value="BBI"/>
    <property type="match status" value="1"/>
</dbReference>
<accession>A0A843UDG3</accession>
<dbReference type="GO" id="GO:0005576">
    <property type="term" value="C:extracellular region"/>
    <property type="evidence" value="ECO:0007669"/>
    <property type="project" value="InterPro"/>
</dbReference>
<feature type="site" description="Reactive bond for trypsin" evidence="3">
    <location>
        <begin position="74"/>
        <end position="75"/>
    </location>
</feature>
<dbReference type="EMBL" id="NMUH01000572">
    <property type="protein sequence ID" value="MQL81525.1"/>
    <property type="molecule type" value="Genomic_DNA"/>
</dbReference>
<evidence type="ECO:0000256" key="3">
    <source>
        <dbReference type="PIRSR" id="PIRSR600877-50"/>
    </source>
</evidence>
<feature type="region of interest" description="Disordered" evidence="6">
    <location>
        <begin position="1"/>
        <end position="36"/>
    </location>
</feature>
<dbReference type="Pfam" id="PF00228">
    <property type="entry name" value="Bowman-Birk_leg"/>
    <property type="match status" value="2"/>
</dbReference>
<feature type="disulfide bond" evidence="4">
    <location>
        <begin position="70"/>
        <end position="115"/>
    </location>
</feature>
<feature type="disulfide bond" evidence="4">
    <location>
        <begin position="93"/>
        <end position="108"/>
    </location>
</feature>
<feature type="disulfide bond" evidence="4">
    <location>
        <begin position="72"/>
        <end position="80"/>
    </location>
</feature>
<name>A0A843UDG3_COLES</name>
<keyword evidence="5" id="KW-0722">Serine protease inhibitor</keyword>
<gene>
    <name evidence="8" type="ORF">Taro_013988</name>
</gene>
<comment type="caution">
    <text evidence="8">The sequence shown here is derived from an EMBL/GenBank/DDBJ whole genome shotgun (WGS) entry which is preliminary data.</text>
</comment>
<feature type="disulfide bond" evidence="4">
    <location>
        <begin position="66"/>
        <end position="119"/>
    </location>
</feature>
<dbReference type="AlphaFoldDB" id="A0A843UDG3"/>
<comment type="similarity">
    <text evidence="5">Belongs to the Bowman-Birk serine protease inhibitor family.</text>
</comment>
<dbReference type="InterPro" id="IPR035995">
    <property type="entry name" value="Bowman-Birk_prot_inh"/>
</dbReference>
<dbReference type="SMR" id="A0A843UDG3"/>
<feature type="domain" description="Bowman-Birk serine protease inhibitors family" evidence="7">
    <location>
        <begin position="66"/>
        <end position="119"/>
    </location>
</feature>
<dbReference type="InterPro" id="IPR000877">
    <property type="entry name" value="Prot_inh_BBI"/>
</dbReference>
<evidence type="ECO:0000313" key="9">
    <source>
        <dbReference type="Proteomes" id="UP000652761"/>
    </source>
</evidence>
<feature type="site" description="Reactive bond for trypsin" evidence="3">
    <location>
        <begin position="100"/>
        <end position="101"/>
    </location>
</feature>
<evidence type="ECO:0000313" key="8">
    <source>
        <dbReference type="EMBL" id="MQL81525.1"/>
    </source>
</evidence>
<keyword evidence="1 5" id="KW-0646">Protease inhibitor</keyword>
<dbReference type="OrthoDB" id="1928998at2759"/>
<feature type="disulfide bond" evidence="4">
    <location>
        <begin position="98"/>
        <end position="106"/>
    </location>
</feature>
<dbReference type="SUPFAM" id="SSF57247">
    <property type="entry name" value="Bowman-Birk inhibitor, BBI"/>
    <property type="match status" value="1"/>
</dbReference>
<evidence type="ECO:0000256" key="2">
    <source>
        <dbReference type="ARBA" id="ARBA00023157"/>
    </source>
</evidence>
<keyword evidence="9" id="KW-1185">Reference proteome</keyword>
<dbReference type="Proteomes" id="UP000652761">
    <property type="component" value="Unassembled WGS sequence"/>
</dbReference>
<dbReference type="GO" id="GO:0004867">
    <property type="term" value="F:serine-type endopeptidase inhibitor activity"/>
    <property type="evidence" value="ECO:0007669"/>
    <property type="project" value="UniProtKB-KW"/>
</dbReference>
<evidence type="ECO:0000256" key="4">
    <source>
        <dbReference type="PIRSR" id="PIRSR600877-51"/>
    </source>
</evidence>
<evidence type="ECO:0000256" key="5">
    <source>
        <dbReference type="RuleBase" id="RU003856"/>
    </source>
</evidence>
<evidence type="ECO:0000256" key="6">
    <source>
        <dbReference type="SAM" id="MobiDB-lite"/>
    </source>
</evidence>
<proteinExistence type="inferred from homology"/>
<dbReference type="SMART" id="SM00269">
    <property type="entry name" value="BowB"/>
    <property type="match status" value="1"/>
</dbReference>
<feature type="disulfide bond" evidence="4">
    <location>
        <begin position="67"/>
        <end position="82"/>
    </location>
</feature>
<reference evidence="8" key="1">
    <citation type="submission" date="2017-07" db="EMBL/GenBank/DDBJ databases">
        <title>Taro Niue Genome Assembly and Annotation.</title>
        <authorList>
            <person name="Atibalentja N."/>
            <person name="Keating K."/>
            <person name="Fields C.J."/>
        </authorList>
    </citation>
    <scope>NUCLEOTIDE SEQUENCE</scope>
    <source>
        <strain evidence="8">Niue_2</strain>
        <tissue evidence="8">Leaf</tissue>
    </source>
</reference>
<keyword evidence="2 4" id="KW-1015">Disulfide bond</keyword>
<sequence>MKPSGKRWPRPGYKTGVSHAGKEQFPVEQRREPNTAEMKKASRAVVLLVSLLLVSFLTADVSAKNCCVACPCTRSIPPQCRCLDVDTTCYTGCKRCVCTRSIPPQCRCTDVKSYCPKRCPTSLAGLV</sequence>
<evidence type="ECO:0000256" key="1">
    <source>
        <dbReference type="ARBA" id="ARBA00022690"/>
    </source>
</evidence>
<protein>
    <recommendedName>
        <fullName evidence="7">Bowman-Birk serine protease inhibitors family domain-containing protein</fullName>
    </recommendedName>
</protein>
<feature type="disulfide bond" evidence="4">
    <location>
        <begin position="89"/>
        <end position="96"/>
    </location>
</feature>